<name>A0A2N7TUB8_9GAMM</name>
<dbReference type="RefSeq" id="WP_102655698.1">
    <property type="nucleotide sequence ID" value="NZ_PNRF01000050.1"/>
</dbReference>
<keyword evidence="2" id="KW-1185">Reference proteome</keyword>
<dbReference type="AlphaFoldDB" id="A0A2N7TUB8"/>
<dbReference type="Proteomes" id="UP000235803">
    <property type="component" value="Unassembled WGS sequence"/>
</dbReference>
<sequence length="146" mass="17171">MKITESMGVYSTDVSSITNEIKANAFELLDSVDFDDKVNDDYEDIISFIRHGDIEYIAKIEEGQFKCYFCYTEGECEIIDLNERLTDSDPEYKHSQQEGLEILGYYELWKSIPDEHFPEYARGDCDEEAFNYSLMLFMIGVYYKYL</sequence>
<accession>A0A2N7TUB8</accession>
<protein>
    <submittedName>
        <fullName evidence="1">Uncharacterized protein</fullName>
    </submittedName>
</protein>
<proteinExistence type="predicted"/>
<organism evidence="1 2">
    <name type="scientific">Billgrantia endophytica</name>
    <dbReference type="NCBI Taxonomy" id="2033802"/>
    <lineage>
        <taxon>Bacteria</taxon>
        <taxon>Pseudomonadati</taxon>
        <taxon>Pseudomonadota</taxon>
        <taxon>Gammaproteobacteria</taxon>
        <taxon>Oceanospirillales</taxon>
        <taxon>Halomonadaceae</taxon>
        <taxon>Billgrantia</taxon>
    </lineage>
</organism>
<comment type="caution">
    <text evidence="1">The sequence shown here is derived from an EMBL/GenBank/DDBJ whole genome shotgun (WGS) entry which is preliminary data.</text>
</comment>
<reference evidence="1 2" key="1">
    <citation type="submission" date="2018-01" db="EMBL/GenBank/DDBJ databases">
        <title>Halomonas endophytica sp. nov., isolated from storage liquid in the stems of Populus euphratica.</title>
        <authorList>
            <person name="Chen C."/>
        </authorList>
    </citation>
    <scope>NUCLEOTIDE SEQUENCE [LARGE SCALE GENOMIC DNA]</scope>
    <source>
        <strain evidence="1 2">MC28</strain>
    </source>
</reference>
<evidence type="ECO:0000313" key="2">
    <source>
        <dbReference type="Proteomes" id="UP000235803"/>
    </source>
</evidence>
<gene>
    <name evidence="1" type="ORF">C1H69_22920</name>
</gene>
<evidence type="ECO:0000313" key="1">
    <source>
        <dbReference type="EMBL" id="PMR71789.1"/>
    </source>
</evidence>
<dbReference type="EMBL" id="PNRF01000050">
    <property type="protein sequence ID" value="PMR71789.1"/>
    <property type="molecule type" value="Genomic_DNA"/>
</dbReference>